<proteinExistence type="predicted"/>
<keyword evidence="2" id="KW-1185">Reference proteome</keyword>
<accession>A0ABN6R9X3</accession>
<gene>
    <name evidence="1" type="ORF">HEK616_69310</name>
</gene>
<evidence type="ECO:0000313" key="2">
    <source>
        <dbReference type="Proteomes" id="UP001059597"/>
    </source>
</evidence>
<dbReference type="Gene3D" id="1.25.40.10">
    <property type="entry name" value="Tetratricopeptide repeat domain"/>
    <property type="match status" value="1"/>
</dbReference>
<evidence type="ECO:0008006" key="3">
    <source>
        <dbReference type="Google" id="ProtNLM"/>
    </source>
</evidence>
<evidence type="ECO:0000313" key="1">
    <source>
        <dbReference type="EMBL" id="BDM73444.1"/>
    </source>
</evidence>
<dbReference type="Proteomes" id="UP001059597">
    <property type="component" value="Chromosome"/>
</dbReference>
<organism evidence="1 2">
    <name type="scientific">Streptomyces nigrescens</name>
    <dbReference type="NCBI Taxonomy" id="1920"/>
    <lineage>
        <taxon>Bacteria</taxon>
        <taxon>Bacillati</taxon>
        <taxon>Actinomycetota</taxon>
        <taxon>Actinomycetes</taxon>
        <taxon>Kitasatosporales</taxon>
        <taxon>Streptomycetaceae</taxon>
        <taxon>Streptomyces</taxon>
    </lineage>
</organism>
<name>A0ABN6R9X3_STRNI</name>
<protein>
    <recommendedName>
        <fullName evidence="3">Tetratricopeptide repeat protein</fullName>
    </recommendedName>
</protein>
<dbReference type="EMBL" id="AP026073">
    <property type="protein sequence ID" value="BDM73444.1"/>
    <property type="molecule type" value="Genomic_DNA"/>
</dbReference>
<dbReference type="InterPro" id="IPR011990">
    <property type="entry name" value="TPR-like_helical_dom_sf"/>
</dbReference>
<reference evidence="1" key="1">
    <citation type="submission" date="2022-06" db="EMBL/GenBank/DDBJ databases">
        <title>Complete genome sequence of Streptomyces nigrescens HEK616.</title>
        <authorList>
            <person name="Asamizu S."/>
            <person name="Onaka H."/>
        </authorList>
    </citation>
    <scope>NUCLEOTIDE SEQUENCE</scope>
    <source>
        <strain evidence="1">HEK616</strain>
    </source>
</reference>
<sequence length="256" mass="28675">MTMDPELPVVRLCGKGMQAEAEGRAEVARELFQQAWDIAADDYEACIAAHYLARHQKSAEETLRWNQECLDRADRVADERVREFYPSLYLNMAHAYRRLGRRALAHHYFLRAAERVCDPAGGRHDRHGQRDHYDHHGQYGDWNRFAIAEGLRATADAVPAEVSDEVSDAPTLPGAAALQPLDAELDGRIRELLARWCARADLKALGLTLPAYLGHLGTEADRVRLRSALHMVHAARWLPADEQTELGAVIGATALR</sequence>
<dbReference type="SUPFAM" id="SSF48452">
    <property type="entry name" value="TPR-like"/>
    <property type="match status" value="1"/>
</dbReference>